<evidence type="ECO:0000313" key="1">
    <source>
        <dbReference type="EMBL" id="PIS07116.1"/>
    </source>
</evidence>
<evidence type="ECO:0000313" key="2">
    <source>
        <dbReference type="Proteomes" id="UP000231162"/>
    </source>
</evidence>
<dbReference type="Pfam" id="PF05258">
    <property type="entry name" value="DciA"/>
    <property type="match status" value="1"/>
</dbReference>
<gene>
    <name evidence="1" type="ORF">COT79_00900</name>
</gene>
<evidence type="ECO:0008006" key="3">
    <source>
        <dbReference type="Google" id="ProtNLM"/>
    </source>
</evidence>
<name>A0A2M6R9E7_9BACT</name>
<proteinExistence type="predicted"/>
<comment type="caution">
    <text evidence="1">The sequence shown here is derived from an EMBL/GenBank/DDBJ whole genome shotgun (WGS) entry which is preliminary data.</text>
</comment>
<dbReference type="InterPro" id="IPR007922">
    <property type="entry name" value="DciA-like"/>
</dbReference>
<dbReference type="EMBL" id="PEZX01000015">
    <property type="protein sequence ID" value="PIS07116.1"/>
    <property type="molecule type" value="Genomic_DNA"/>
</dbReference>
<organism evidence="1 2">
    <name type="scientific">Candidatus Berkelbacteria bacterium CG10_big_fil_rev_8_21_14_0_10_43_14</name>
    <dbReference type="NCBI Taxonomy" id="1974515"/>
    <lineage>
        <taxon>Bacteria</taxon>
        <taxon>Candidatus Berkelbacteria</taxon>
    </lineage>
</organism>
<sequence length="88" mass="9573">MSFTSLTSIFAHKAHQRAIGAAQIVYEAQKVVGGDGQVLTFKNGNLRLSVKSSVAANQIKINQTALIEKINQELGRALVKKIYFRVGS</sequence>
<dbReference type="AlphaFoldDB" id="A0A2M6R9E7"/>
<reference evidence="2" key="1">
    <citation type="submission" date="2017-09" db="EMBL/GenBank/DDBJ databases">
        <title>Depth-based differentiation of microbial function through sediment-hosted aquifers and enrichment of novel symbionts in the deep terrestrial subsurface.</title>
        <authorList>
            <person name="Probst A.J."/>
            <person name="Ladd B."/>
            <person name="Jarett J.K."/>
            <person name="Geller-Mcgrath D.E."/>
            <person name="Sieber C.M.K."/>
            <person name="Emerson J.B."/>
            <person name="Anantharaman K."/>
            <person name="Thomas B.C."/>
            <person name="Malmstrom R."/>
            <person name="Stieglmeier M."/>
            <person name="Klingl A."/>
            <person name="Woyke T."/>
            <person name="Ryan C.M."/>
            <person name="Banfield J.F."/>
        </authorList>
    </citation>
    <scope>NUCLEOTIDE SEQUENCE [LARGE SCALE GENOMIC DNA]</scope>
</reference>
<accession>A0A2M6R9E7</accession>
<dbReference type="Proteomes" id="UP000231162">
    <property type="component" value="Unassembled WGS sequence"/>
</dbReference>
<protein>
    <recommendedName>
        <fullName evidence="3">DUF721 domain-containing protein</fullName>
    </recommendedName>
</protein>